<dbReference type="RefSeq" id="WP_192375790.1">
    <property type="nucleotide sequence ID" value="NZ_CAJHIV010000001.1"/>
</dbReference>
<evidence type="ECO:0000313" key="2">
    <source>
        <dbReference type="Proteomes" id="UP000652176"/>
    </source>
</evidence>
<comment type="caution">
    <text evidence="1">The sequence shown here is derived from an EMBL/GenBank/DDBJ whole genome shotgun (WGS) entry which is preliminary data.</text>
</comment>
<protein>
    <submittedName>
        <fullName evidence="1">Uncharacterized protein</fullName>
    </submittedName>
</protein>
<sequence length="133" mass="15244">MANQEDQLVKLVAKLLELTQESKLSWKIVRNDYAKEPGGTKIIGGIFESKYKEKVLRIFKREYDNTEENQLFNLYMAQPSYSIVVELGFADSEGNIIWQFPRVSGIVDLYKAVAFKVAGVESFLKDILTEEDI</sequence>
<dbReference type="Proteomes" id="UP000652176">
    <property type="component" value="Unassembled WGS sequence"/>
</dbReference>
<dbReference type="EMBL" id="JACXSS010000001">
    <property type="protein sequence ID" value="MBD9357519.1"/>
    <property type="molecule type" value="Genomic_DNA"/>
</dbReference>
<name>A0ABR9D5N0_9GAMM</name>
<proteinExistence type="predicted"/>
<evidence type="ECO:0000313" key="1">
    <source>
        <dbReference type="EMBL" id="MBD9357519.1"/>
    </source>
</evidence>
<reference evidence="1 2" key="1">
    <citation type="submission" date="2020-09" db="EMBL/GenBank/DDBJ databases">
        <title>Methylomonas albis sp. nov. and Methylomonas fluvii sp. nov.: Two cold-adapted methanotrophs from the River Elbe and an amended description of Methylovulum psychrotolerans strain Eb1.</title>
        <authorList>
            <person name="Bussmann I.K."/>
            <person name="Klings K.-W."/>
            <person name="Warnstedt J."/>
            <person name="Hoppert M."/>
            <person name="Saborowski A."/>
            <person name="Horn F."/>
            <person name="Liebner S."/>
        </authorList>
    </citation>
    <scope>NUCLEOTIDE SEQUENCE [LARGE SCALE GENOMIC DNA]</scope>
    <source>
        <strain evidence="1 2">EbA</strain>
    </source>
</reference>
<organism evidence="1 2">
    <name type="scientific">Methylomonas albis</name>
    <dbReference type="NCBI Taxonomy" id="1854563"/>
    <lineage>
        <taxon>Bacteria</taxon>
        <taxon>Pseudomonadati</taxon>
        <taxon>Pseudomonadota</taxon>
        <taxon>Gammaproteobacteria</taxon>
        <taxon>Methylococcales</taxon>
        <taxon>Methylococcaceae</taxon>
        <taxon>Methylomonas</taxon>
    </lineage>
</organism>
<accession>A0ABR9D5N0</accession>
<gene>
    <name evidence="1" type="ORF">IE877_16830</name>
</gene>
<keyword evidence="2" id="KW-1185">Reference proteome</keyword>